<dbReference type="InterPro" id="IPR050256">
    <property type="entry name" value="Glycosyltransferase_2"/>
</dbReference>
<dbReference type="InterPro" id="IPR001173">
    <property type="entry name" value="Glyco_trans_2-like"/>
</dbReference>
<dbReference type="PANTHER" id="PTHR48090">
    <property type="entry name" value="UNDECAPRENYL-PHOSPHATE 4-DEOXY-4-FORMAMIDO-L-ARABINOSE TRANSFERASE-RELATED"/>
    <property type="match status" value="1"/>
</dbReference>
<keyword evidence="1" id="KW-1133">Transmembrane helix</keyword>
<dbReference type="RefSeq" id="WP_159447168.1">
    <property type="nucleotide sequence ID" value="NZ_FUYC01000005.1"/>
</dbReference>
<keyword evidence="1" id="KW-0812">Transmembrane</keyword>
<dbReference type="GO" id="GO:0016740">
    <property type="term" value="F:transferase activity"/>
    <property type="evidence" value="ECO:0007669"/>
    <property type="project" value="UniProtKB-KW"/>
</dbReference>
<feature type="domain" description="Glycosyltransferase 2-like" evidence="2">
    <location>
        <begin position="5"/>
        <end position="169"/>
    </location>
</feature>
<organism evidence="3 4">
    <name type="scientific">Paucidesulfovibrio gracilis DSM 16080</name>
    <dbReference type="NCBI Taxonomy" id="1121449"/>
    <lineage>
        <taxon>Bacteria</taxon>
        <taxon>Pseudomonadati</taxon>
        <taxon>Thermodesulfobacteriota</taxon>
        <taxon>Desulfovibrionia</taxon>
        <taxon>Desulfovibrionales</taxon>
        <taxon>Desulfovibrionaceae</taxon>
        <taxon>Paucidesulfovibrio</taxon>
    </lineage>
</organism>
<reference evidence="3 4" key="1">
    <citation type="submission" date="2017-02" db="EMBL/GenBank/DDBJ databases">
        <authorList>
            <person name="Peterson S.W."/>
        </authorList>
    </citation>
    <scope>NUCLEOTIDE SEQUENCE [LARGE SCALE GENOMIC DNA]</scope>
    <source>
        <strain evidence="3 4">DSM 16080</strain>
    </source>
</reference>
<dbReference type="CDD" id="cd04179">
    <property type="entry name" value="DPM_DPG-synthase_like"/>
    <property type="match status" value="1"/>
</dbReference>
<dbReference type="Pfam" id="PF00535">
    <property type="entry name" value="Glycos_transf_2"/>
    <property type="match status" value="1"/>
</dbReference>
<evidence type="ECO:0000313" key="4">
    <source>
        <dbReference type="Proteomes" id="UP000190027"/>
    </source>
</evidence>
<dbReference type="EMBL" id="FUYC01000005">
    <property type="protein sequence ID" value="SKA82539.1"/>
    <property type="molecule type" value="Genomic_DNA"/>
</dbReference>
<protein>
    <submittedName>
        <fullName evidence="3">Glycosyltransferase involved in cell wall bisynthesis</fullName>
    </submittedName>
</protein>
<feature type="transmembrane region" description="Helical" evidence="1">
    <location>
        <begin position="271"/>
        <end position="293"/>
    </location>
</feature>
<dbReference type="Proteomes" id="UP000190027">
    <property type="component" value="Unassembled WGS sequence"/>
</dbReference>
<gene>
    <name evidence="3" type="ORF">SAMN02745704_01572</name>
</gene>
<dbReference type="PANTHER" id="PTHR48090:SF7">
    <property type="entry name" value="RFBJ PROTEIN"/>
    <property type="match status" value="1"/>
</dbReference>
<name>A0A1T4WZ62_9BACT</name>
<proteinExistence type="predicted"/>
<dbReference type="Gene3D" id="3.90.550.10">
    <property type="entry name" value="Spore Coat Polysaccharide Biosynthesis Protein SpsA, Chain A"/>
    <property type="match status" value="1"/>
</dbReference>
<keyword evidence="1" id="KW-0472">Membrane</keyword>
<evidence type="ECO:0000313" key="3">
    <source>
        <dbReference type="EMBL" id="SKA82539.1"/>
    </source>
</evidence>
<sequence length="300" mass="33306">MKVVVLVPAYNEEARLREVIDGLRAVADASEEHSVSIYVINDGSADRTPEIAREAGADRVLTHQVNLGLGAAVRTGLLAAGDDGFDVAVKFDADLQHSPDDVLKMVVPIAGDEADVVYGHRFNKISYRMPFVRRTGNKAFTGLMRYLTGWDLKDSQPGIIAMSRRYFQDFYMPGDYNYTQQILMDAYLRGMRFAHVDVHFNERTTGSSFISWKYPFKVLLQIAQVIVGINPIRLFGPIAVALILLATLVGGFDLLDWVFGDAAKPIEHVNFTLGVGLFGVQTLFFGLLADLIVKMGCRRK</sequence>
<dbReference type="InterPro" id="IPR029044">
    <property type="entry name" value="Nucleotide-diphossugar_trans"/>
</dbReference>
<feature type="transmembrane region" description="Helical" evidence="1">
    <location>
        <begin position="234"/>
        <end position="259"/>
    </location>
</feature>
<keyword evidence="4" id="KW-1185">Reference proteome</keyword>
<keyword evidence="3" id="KW-0808">Transferase</keyword>
<evidence type="ECO:0000259" key="2">
    <source>
        <dbReference type="Pfam" id="PF00535"/>
    </source>
</evidence>
<dbReference type="STRING" id="1121449.SAMN02745704_01572"/>
<accession>A0A1T4WZ62</accession>
<dbReference type="AlphaFoldDB" id="A0A1T4WZ62"/>
<dbReference type="SUPFAM" id="SSF53448">
    <property type="entry name" value="Nucleotide-diphospho-sugar transferases"/>
    <property type="match status" value="1"/>
</dbReference>
<dbReference type="OrthoDB" id="9810303at2"/>
<evidence type="ECO:0000256" key="1">
    <source>
        <dbReference type="SAM" id="Phobius"/>
    </source>
</evidence>